<evidence type="ECO:0000313" key="2">
    <source>
        <dbReference type="Proteomes" id="UP001234178"/>
    </source>
</evidence>
<protein>
    <submittedName>
        <fullName evidence="1">Uncharacterized protein</fullName>
    </submittedName>
</protein>
<keyword evidence="2" id="KW-1185">Reference proteome</keyword>
<proteinExistence type="predicted"/>
<dbReference type="Proteomes" id="UP001234178">
    <property type="component" value="Unassembled WGS sequence"/>
</dbReference>
<organism evidence="1 2">
    <name type="scientific">Daphnia magna</name>
    <dbReference type="NCBI Taxonomy" id="35525"/>
    <lineage>
        <taxon>Eukaryota</taxon>
        <taxon>Metazoa</taxon>
        <taxon>Ecdysozoa</taxon>
        <taxon>Arthropoda</taxon>
        <taxon>Crustacea</taxon>
        <taxon>Branchiopoda</taxon>
        <taxon>Diplostraca</taxon>
        <taxon>Cladocera</taxon>
        <taxon>Anomopoda</taxon>
        <taxon>Daphniidae</taxon>
        <taxon>Daphnia</taxon>
    </lineage>
</organism>
<evidence type="ECO:0000313" key="1">
    <source>
        <dbReference type="EMBL" id="KAK4021439.1"/>
    </source>
</evidence>
<gene>
    <name evidence="1" type="ORF">OUZ56_003355</name>
</gene>
<comment type="caution">
    <text evidence="1">The sequence shown here is derived from an EMBL/GenBank/DDBJ whole genome shotgun (WGS) entry which is preliminary data.</text>
</comment>
<name>A0ABR0A8H0_9CRUS</name>
<sequence>MNQMATEEDLLAEVEVRRPIEIGMIMENDCQTHNPFFSNNNQNNENHGGQEDEMMDLEAQVLCDTPEDRVPNVVEVEDELEPEEVLDIDPIAP</sequence>
<dbReference type="EMBL" id="JAOYFB010000036">
    <property type="protein sequence ID" value="KAK4021439.1"/>
    <property type="molecule type" value="Genomic_DNA"/>
</dbReference>
<reference evidence="1 2" key="1">
    <citation type="journal article" date="2023" name="Nucleic Acids Res.">
        <title>The hologenome of Daphnia magna reveals possible DNA methylation and microbiome-mediated evolution of the host genome.</title>
        <authorList>
            <person name="Chaturvedi A."/>
            <person name="Li X."/>
            <person name="Dhandapani V."/>
            <person name="Marshall H."/>
            <person name="Kissane S."/>
            <person name="Cuenca-Cambronero M."/>
            <person name="Asole G."/>
            <person name="Calvet F."/>
            <person name="Ruiz-Romero M."/>
            <person name="Marangio P."/>
            <person name="Guigo R."/>
            <person name="Rago D."/>
            <person name="Mirbahai L."/>
            <person name="Eastwood N."/>
            <person name="Colbourne J.K."/>
            <person name="Zhou J."/>
            <person name="Mallon E."/>
            <person name="Orsini L."/>
        </authorList>
    </citation>
    <scope>NUCLEOTIDE SEQUENCE [LARGE SCALE GENOMIC DNA]</scope>
    <source>
        <strain evidence="1">LRV0_1</strain>
    </source>
</reference>
<accession>A0ABR0A8H0</accession>